<dbReference type="InterPro" id="IPR004839">
    <property type="entry name" value="Aminotransferase_I/II_large"/>
</dbReference>
<dbReference type="EMBL" id="CP012034">
    <property type="protein sequence ID" value="AKP67804.1"/>
    <property type="molecule type" value="Genomic_DNA"/>
</dbReference>
<comment type="cofactor">
    <cofactor evidence="1">
        <name>pyridoxal 5'-phosphate</name>
        <dbReference type="ChEBI" id="CHEBI:597326"/>
    </cofactor>
</comment>
<evidence type="ECO:0000259" key="6">
    <source>
        <dbReference type="Pfam" id="PF00155"/>
    </source>
</evidence>
<dbReference type="InterPro" id="IPR015422">
    <property type="entry name" value="PyrdxlP-dep_Trfase_small"/>
</dbReference>
<dbReference type="KEGG" id="lgn:ABM34_09850"/>
<dbReference type="Pfam" id="PF00155">
    <property type="entry name" value="Aminotran_1_2"/>
    <property type="match status" value="1"/>
</dbReference>
<dbReference type="InterPro" id="IPR015424">
    <property type="entry name" value="PyrdxlP-dep_Trfase"/>
</dbReference>
<evidence type="ECO:0000313" key="8">
    <source>
        <dbReference type="Proteomes" id="UP000036106"/>
    </source>
</evidence>
<evidence type="ECO:0000256" key="5">
    <source>
        <dbReference type="ARBA" id="ARBA00037974"/>
    </source>
</evidence>
<dbReference type="Gene3D" id="3.90.1150.10">
    <property type="entry name" value="Aspartate Aminotransferase, domain 1"/>
    <property type="match status" value="1"/>
</dbReference>
<dbReference type="RefSeq" id="WP_048705402.1">
    <property type="nucleotide sequence ID" value="NZ_CP012034.1"/>
</dbReference>
<dbReference type="InterPro" id="IPR015421">
    <property type="entry name" value="PyrdxlP-dep_Trfase_major"/>
</dbReference>
<dbReference type="EC" id="4.4.1.13" evidence="2"/>
<sequence length="384" mass="43328">MYDFEETIDRRKTDSVKWDIKKNELPMWVADMDFQVAPEIVSAIKNKADQAVFGYEWPREDYFNAVAGWYETEHHARPNTDWMLFVTGVVPAISSMVRRLSNVGDNVLVQAPVYNIFYNSIVNNGRHVLSNDLVFDGEGYSIDFDDLEKKMSEPTTTLMILCNPHNPVGKIWSRDDLIRLAELANEHGVKIISDEIHGDITFTEDGYVPMFSLPENLIQNVAVCVSTSKTFNVAAIHAATIIVPNEHLRDTVNRGINTDEISEPNSFAIPATIAAYTKGHKWLGELKEKLTSNRELVADYLKENIPEIKLIHSDATYLLWLDVQEISDDSAKLQEFIRNDTGLYLSAGNVYGGDGNDFLRMNIACPTSSVKDGLDRLAKSIKDF</sequence>
<dbReference type="CDD" id="cd00609">
    <property type="entry name" value="AAT_like"/>
    <property type="match status" value="1"/>
</dbReference>
<dbReference type="InterPro" id="IPR027619">
    <property type="entry name" value="C-S_lyase_PatB-like"/>
</dbReference>
<protein>
    <recommendedName>
        <fullName evidence="2">cysteine-S-conjugate beta-lyase</fullName>
        <ecNumber evidence="2">4.4.1.13</ecNumber>
    </recommendedName>
</protein>
<dbReference type="Proteomes" id="UP000036106">
    <property type="component" value="Chromosome"/>
</dbReference>
<reference evidence="8" key="1">
    <citation type="submission" date="2015-07" db="EMBL/GenBank/DDBJ databases">
        <title>Lactobacillus ginsenosidimutans/EMML 3141/ whole genome sequencing.</title>
        <authorList>
            <person name="Kim M.K."/>
            <person name="Im W.-T."/>
            <person name="Srinivasan S."/>
            <person name="Lee J.-J."/>
        </authorList>
    </citation>
    <scope>NUCLEOTIDE SEQUENCE [LARGE SCALE GENOMIC DNA]</scope>
    <source>
        <strain evidence="8">EMML 3041</strain>
    </source>
</reference>
<accession>A0A0H4QHB1</accession>
<evidence type="ECO:0000256" key="4">
    <source>
        <dbReference type="ARBA" id="ARBA00023239"/>
    </source>
</evidence>
<evidence type="ECO:0000256" key="1">
    <source>
        <dbReference type="ARBA" id="ARBA00001933"/>
    </source>
</evidence>
<evidence type="ECO:0000256" key="3">
    <source>
        <dbReference type="ARBA" id="ARBA00022898"/>
    </source>
</evidence>
<dbReference type="GO" id="GO:0030170">
    <property type="term" value="F:pyridoxal phosphate binding"/>
    <property type="evidence" value="ECO:0007669"/>
    <property type="project" value="InterPro"/>
</dbReference>
<dbReference type="InterPro" id="IPR051798">
    <property type="entry name" value="Class-II_PLP-Dep_Aminotrans"/>
</dbReference>
<dbReference type="SUPFAM" id="SSF53383">
    <property type="entry name" value="PLP-dependent transferases"/>
    <property type="match status" value="1"/>
</dbReference>
<comment type="similarity">
    <text evidence="5">Belongs to the class-II pyridoxal-phosphate-dependent aminotransferase family. MalY/PatB cystathionine beta-lyase subfamily.</text>
</comment>
<dbReference type="PANTHER" id="PTHR43525:SF1">
    <property type="entry name" value="PROTEIN MALY"/>
    <property type="match status" value="1"/>
</dbReference>
<keyword evidence="8" id="KW-1185">Reference proteome</keyword>
<dbReference type="PATRIC" id="fig|1007676.4.peg.1994"/>
<keyword evidence="3" id="KW-0663">Pyridoxal phosphate</keyword>
<evidence type="ECO:0000256" key="2">
    <source>
        <dbReference type="ARBA" id="ARBA00012224"/>
    </source>
</evidence>
<organism evidence="7 8">
    <name type="scientific">Companilactobacillus ginsenosidimutans</name>
    <dbReference type="NCBI Taxonomy" id="1007676"/>
    <lineage>
        <taxon>Bacteria</taxon>
        <taxon>Bacillati</taxon>
        <taxon>Bacillota</taxon>
        <taxon>Bacilli</taxon>
        <taxon>Lactobacillales</taxon>
        <taxon>Lactobacillaceae</taxon>
        <taxon>Companilactobacillus</taxon>
    </lineage>
</organism>
<name>A0A0H4QHB1_9LACO</name>
<evidence type="ECO:0000313" key="7">
    <source>
        <dbReference type="EMBL" id="AKP67804.1"/>
    </source>
</evidence>
<dbReference type="NCBIfam" id="TIGR04350">
    <property type="entry name" value="C_S_lyase_PatB"/>
    <property type="match status" value="1"/>
</dbReference>
<dbReference type="OrthoDB" id="9802872at2"/>
<dbReference type="Gene3D" id="3.40.640.10">
    <property type="entry name" value="Type I PLP-dependent aspartate aminotransferase-like (Major domain)"/>
    <property type="match status" value="1"/>
</dbReference>
<proteinExistence type="inferred from homology"/>
<dbReference type="GO" id="GO:0047804">
    <property type="term" value="F:cysteine-S-conjugate beta-lyase activity"/>
    <property type="evidence" value="ECO:0007669"/>
    <property type="project" value="UniProtKB-EC"/>
</dbReference>
<dbReference type="STRING" id="1007676.ABM34_09850"/>
<dbReference type="AlphaFoldDB" id="A0A0H4QHB1"/>
<gene>
    <name evidence="7" type="ORF">ABM34_09850</name>
</gene>
<dbReference type="PANTHER" id="PTHR43525">
    <property type="entry name" value="PROTEIN MALY"/>
    <property type="match status" value="1"/>
</dbReference>
<feature type="domain" description="Aminotransferase class I/classII large" evidence="6">
    <location>
        <begin position="31"/>
        <end position="376"/>
    </location>
</feature>
<keyword evidence="4" id="KW-0456">Lyase</keyword>